<gene>
    <name evidence="1" type="ORF">OESDEN_11885</name>
</gene>
<reference evidence="1 2" key="1">
    <citation type="submission" date="2014-03" db="EMBL/GenBank/DDBJ databases">
        <title>Draft genome of the hookworm Oesophagostomum dentatum.</title>
        <authorList>
            <person name="Mitreva M."/>
        </authorList>
    </citation>
    <scope>NUCLEOTIDE SEQUENCE [LARGE SCALE GENOMIC DNA]</scope>
    <source>
        <strain evidence="1 2">OD-Hann</strain>
    </source>
</reference>
<dbReference type="EMBL" id="KN556042">
    <property type="protein sequence ID" value="KHJ88323.1"/>
    <property type="molecule type" value="Genomic_DNA"/>
</dbReference>
<dbReference type="Proteomes" id="UP000053660">
    <property type="component" value="Unassembled WGS sequence"/>
</dbReference>
<feature type="non-terminal residue" evidence="1">
    <location>
        <position position="350"/>
    </location>
</feature>
<sequence length="350" mass="40195">MVAKLREGFLNGYVASPFDFNDTTDFMKLLQKVSGMEMHTEASGELIQEDVNVVATTGRRYSMKDTYNLEECKGDQYFKSKRGEFRIDFPDGTSKVPQGDMWRDKFPDRTCADAPRVALGFSQEGLVDLPVNARLFTVCTFGHPFKSDSTGEEDTCHQMAHYDKVAKTCICDTAENDILKTTILNTTEEDKANKPGTVCLDCEEDGGQRYVVLFDLSGKIDFEKIMEITGTFVFSAAKTQNKGRWVAYGDGGFSHMQCYEDLTFEFSYDGYKQWENEKSFFKRCYENNLKNNISNPELYLRHIDERNDWYNNPNPKTFQEQDAPKYKRLLIFVTSGGHRNETELSSWLDK</sequence>
<protein>
    <submittedName>
        <fullName evidence="1">Uncharacterized protein</fullName>
    </submittedName>
</protein>
<name>A0A0B1SSN8_OESDE</name>
<proteinExistence type="predicted"/>
<dbReference type="AlphaFoldDB" id="A0A0B1SSN8"/>
<evidence type="ECO:0000313" key="2">
    <source>
        <dbReference type="Proteomes" id="UP000053660"/>
    </source>
</evidence>
<dbReference type="OrthoDB" id="5871058at2759"/>
<organism evidence="1 2">
    <name type="scientific">Oesophagostomum dentatum</name>
    <name type="common">Nodular worm</name>
    <dbReference type="NCBI Taxonomy" id="61180"/>
    <lineage>
        <taxon>Eukaryota</taxon>
        <taxon>Metazoa</taxon>
        <taxon>Ecdysozoa</taxon>
        <taxon>Nematoda</taxon>
        <taxon>Chromadorea</taxon>
        <taxon>Rhabditida</taxon>
        <taxon>Rhabditina</taxon>
        <taxon>Rhabditomorpha</taxon>
        <taxon>Strongyloidea</taxon>
        <taxon>Strongylidae</taxon>
        <taxon>Oesophagostomum</taxon>
    </lineage>
</organism>
<keyword evidence="2" id="KW-1185">Reference proteome</keyword>
<accession>A0A0B1SSN8</accession>
<evidence type="ECO:0000313" key="1">
    <source>
        <dbReference type="EMBL" id="KHJ88323.1"/>
    </source>
</evidence>